<dbReference type="Pfam" id="PF17949">
    <property type="entry name" value="PND"/>
    <property type="match status" value="1"/>
</dbReference>
<name>A0A8S1CTP5_9INSE</name>
<evidence type="ECO:0000313" key="5">
    <source>
        <dbReference type="EMBL" id="CAB3374018.1"/>
    </source>
</evidence>
<dbReference type="Gene3D" id="1.10.150.20">
    <property type="entry name" value="5' to 3' exonuclease, C-terminal subdomain"/>
    <property type="match status" value="1"/>
</dbReference>
<evidence type="ECO:0008006" key="7">
    <source>
        <dbReference type="Google" id="ProtNLM"/>
    </source>
</evidence>
<reference evidence="5 6" key="1">
    <citation type="submission" date="2020-04" db="EMBL/GenBank/DDBJ databases">
        <authorList>
            <person name="Alioto T."/>
            <person name="Alioto T."/>
            <person name="Gomez Garrido J."/>
        </authorList>
    </citation>
    <scope>NUCLEOTIDE SEQUENCE [LARGE SCALE GENOMIC DNA]</scope>
</reference>
<evidence type="ECO:0000259" key="3">
    <source>
        <dbReference type="Pfam" id="PF12826"/>
    </source>
</evidence>
<dbReference type="Proteomes" id="UP000494165">
    <property type="component" value="Unassembled WGS sequence"/>
</dbReference>
<feature type="domain" description="Fanconi anemia core complex-associated protein 24 pseudonuclease" evidence="4">
    <location>
        <begin position="10"/>
        <end position="133"/>
    </location>
</feature>
<dbReference type="InterPro" id="IPR010994">
    <property type="entry name" value="RuvA_2-like"/>
</dbReference>
<protein>
    <recommendedName>
        <fullName evidence="7">Fanconi anemia core complex-associated protein 24 pseudonuclease domain-containing protein</fullName>
    </recommendedName>
</protein>
<dbReference type="Gene3D" id="3.40.50.10130">
    <property type="match status" value="1"/>
</dbReference>
<dbReference type="EMBL" id="CADEPI010000092">
    <property type="protein sequence ID" value="CAB3374018.1"/>
    <property type="molecule type" value="Genomic_DNA"/>
</dbReference>
<dbReference type="InterPro" id="IPR040646">
    <property type="entry name" value="PND"/>
</dbReference>
<keyword evidence="1" id="KW-0227">DNA damage</keyword>
<dbReference type="GO" id="GO:0043240">
    <property type="term" value="C:Fanconi anaemia nuclear complex"/>
    <property type="evidence" value="ECO:0007669"/>
    <property type="project" value="InterPro"/>
</dbReference>
<dbReference type="Pfam" id="PF12826">
    <property type="entry name" value="HHH_2"/>
    <property type="match status" value="1"/>
</dbReference>
<gene>
    <name evidence="5" type="ORF">CLODIP_2_CD13487</name>
</gene>
<dbReference type="GO" id="GO:0003682">
    <property type="term" value="F:chromatin binding"/>
    <property type="evidence" value="ECO:0007669"/>
    <property type="project" value="TreeGrafter"/>
</dbReference>
<keyword evidence="2" id="KW-0234">DNA repair</keyword>
<comment type="caution">
    <text evidence="5">The sequence shown here is derived from an EMBL/GenBank/DDBJ whole genome shotgun (WGS) entry which is preliminary data.</text>
</comment>
<keyword evidence="6" id="KW-1185">Reference proteome</keyword>
<dbReference type="SUPFAM" id="SSF47781">
    <property type="entry name" value="RuvA domain 2-like"/>
    <property type="match status" value="1"/>
</dbReference>
<dbReference type="PANTHER" id="PTHR31786">
    <property type="entry name" value="FANCONI ANEMIA CORE COMPLEX-ASSOCIATED PROTEIN 24"/>
    <property type="match status" value="1"/>
</dbReference>
<dbReference type="AlphaFoldDB" id="A0A8S1CTP5"/>
<evidence type="ECO:0000256" key="1">
    <source>
        <dbReference type="ARBA" id="ARBA00022763"/>
    </source>
</evidence>
<evidence type="ECO:0000256" key="2">
    <source>
        <dbReference type="ARBA" id="ARBA00023204"/>
    </source>
</evidence>
<evidence type="ECO:0000313" key="6">
    <source>
        <dbReference type="Proteomes" id="UP000494165"/>
    </source>
</evidence>
<accession>A0A8S1CTP5</accession>
<dbReference type="GO" id="GO:0036297">
    <property type="term" value="P:interstrand cross-link repair"/>
    <property type="evidence" value="ECO:0007669"/>
    <property type="project" value="InterPro"/>
</dbReference>
<evidence type="ECO:0000259" key="4">
    <source>
        <dbReference type="Pfam" id="PF17949"/>
    </source>
</evidence>
<dbReference type="InterPro" id="IPR041663">
    <property type="entry name" value="DisA/LigA_HHH"/>
</dbReference>
<dbReference type="PANTHER" id="PTHR31786:SF2">
    <property type="entry name" value="FANCONI ANEMIA CORE COMPLEX-ASSOCIATED PROTEIN 24"/>
    <property type="match status" value="1"/>
</dbReference>
<feature type="domain" description="DisA/LigA helix-hairpin-helix motif" evidence="3">
    <location>
        <begin position="169"/>
        <end position="216"/>
    </location>
</feature>
<dbReference type="OrthoDB" id="5975714at2759"/>
<proteinExistence type="predicted"/>
<organism evidence="5 6">
    <name type="scientific">Cloeon dipterum</name>
    <dbReference type="NCBI Taxonomy" id="197152"/>
    <lineage>
        <taxon>Eukaryota</taxon>
        <taxon>Metazoa</taxon>
        <taxon>Ecdysozoa</taxon>
        <taxon>Arthropoda</taxon>
        <taxon>Hexapoda</taxon>
        <taxon>Insecta</taxon>
        <taxon>Pterygota</taxon>
        <taxon>Palaeoptera</taxon>
        <taxon>Ephemeroptera</taxon>
        <taxon>Pisciforma</taxon>
        <taxon>Baetidae</taxon>
        <taxon>Cloeon</taxon>
    </lineage>
</organism>
<dbReference type="InterPro" id="IPR026985">
    <property type="entry name" value="FAAP24"/>
</dbReference>
<sequence>MNPLMSKLPKVPPGKIIVNKDLSDSSLGKEIIRFHGGVAFSLPSLSGAPVDFIPAQNTPVIVICSENSSGADAEIAAKIKRFKKAWGSAGVIVAERNCSTTNLYKGVQTCATLKHDSNVIPVTSLLELPVLLKDLAQTRSNKHLNPFLTVKSTPNTTDLASKQLALLTNIPNVGRKKAQLLVDKFVTIRRLSYATEEELTECAGSATAKAVYKFFH</sequence>